<dbReference type="EMBL" id="JACHJN010000011">
    <property type="protein sequence ID" value="MBB5959589.1"/>
    <property type="molecule type" value="Genomic_DNA"/>
</dbReference>
<protein>
    <recommendedName>
        <fullName evidence="1">TIR domain-containing protein</fullName>
    </recommendedName>
</protein>
<dbReference type="RefSeq" id="WP_184696600.1">
    <property type="nucleotide sequence ID" value="NZ_JACHJN010000011.1"/>
</dbReference>
<dbReference type="Pfam" id="PF13676">
    <property type="entry name" value="TIR_2"/>
    <property type="match status" value="1"/>
</dbReference>
<dbReference type="SUPFAM" id="SSF52200">
    <property type="entry name" value="Toll/Interleukin receptor TIR domain"/>
    <property type="match status" value="1"/>
</dbReference>
<evidence type="ECO:0000313" key="3">
    <source>
        <dbReference type="Proteomes" id="UP000547510"/>
    </source>
</evidence>
<dbReference type="AlphaFoldDB" id="A0A841CQL9"/>
<dbReference type="InterPro" id="IPR000157">
    <property type="entry name" value="TIR_dom"/>
</dbReference>
<comment type="caution">
    <text evidence="2">The sequence shown here is derived from an EMBL/GenBank/DDBJ whole genome shotgun (WGS) entry which is preliminary data.</text>
</comment>
<proteinExistence type="predicted"/>
<accession>A0A841CQL9</accession>
<organism evidence="2 3">
    <name type="scientific">Saccharothrix tamanrassetensis</name>
    <dbReference type="NCBI Taxonomy" id="1051531"/>
    <lineage>
        <taxon>Bacteria</taxon>
        <taxon>Bacillati</taxon>
        <taxon>Actinomycetota</taxon>
        <taxon>Actinomycetes</taxon>
        <taxon>Pseudonocardiales</taxon>
        <taxon>Pseudonocardiaceae</taxon>
        <taxon>Saccharothrix</taxon>
    </lineage>
</organism>
<reference evidence="2 3" key="1">
    <citation type="submission" date="2020-08" db="EMBL/GenBank/DDBJ databases">
        <title>Genomic Encyclopedia of Type Strains, Phase III (KMG-III): the genomes of soil and plant-associated and newly described type strains.</title>
        <authorList>
            <person name="Whitman W."/>
        </authorList>
    </citation>
    <scope>NUCLEOTIDE SEQUENCE [LARGE SCALE GENOMIC DNA]</scope>
    <source>
        <strain evidence="2 3">CECT 8640</strain>
    </source>
</reference>
<feature type="domain" description="TIR" evidence="1">
    <location>
        <begin position="6"/>
        <end position="122"/>
    </location>
</feature>
<evidence type="ECO:0000313" key="2">
    <source>
        <dbReference type="EMBL" id="MBB5959589.1"/>
    </source>
</evidence>
<dbReference type="GO" id="GO:0007165">
    <property type="term" value="P:signal transduction"/>
    <property type="evidence" value="ECO:0007669"/>
    <property type="project" value="InterPro"/>
</dbReference>
<name>A0A841CQL9_9PSEU</name>
<dbReference type="Proteomes" id="UP000547510">
    <property type="component" value="Unassembled WGS sequence"/>
</dbReference>
<evidence type="ECO:0000259" key="1">
    <source>
        <dbReference type="Pfam" id="PF13676"/>
    </source>
</evidence>
<gene>
    <name evidence="2" type="ORF">FHS29_006210</name>
</gene>
<sequence length="143" mass="16153">MRWDFLVSCVAADLGWGEWVAWEIESRNRRVRLEAWDARPGTNRVHSLHDALRSSGRMVVVVSPSYLADADVAGQWHAVWQADPLGVRRSLVPVLVAPCEPDGLLRDIRPIDLVGSTEEEARIRLAEELEGTRPRAPRRPLFP</sequence>
<dbReference type="InterPro" id="IPR035897">
    <property type="entry name" value="Toll_tir_struct_dom_sf"/>
</dbReference>
<keyword evidence="3" id="KW-1185">Reference proteome</keyword>
<dbReference type="Gene3D" id="3.40.50.10140">
    <property type="entry name" value="Toll/interleukin-1 receptor homology (TIR) domain"/>
    <property type="match status" value="1"/>
</dbReference>